<keyword evidence="10" id="KW-1185">Reference proteome</keyword>
<evidence type="ECO:0000313" key="9">
    <source>
        <dbReference type="EMBL" id="EDY16337.1"/>
    </source>
</evidence>
<accession>B4DB59</accession>
<keyword evidence="4" id="KW-0227">DNA damage</keyword>
<comment type="caution">
    <text evidence="9">The sequence shown here is derived from an EMBL/GenBank/DDBJ whole genome shotgun (WGS) entry which is preliminary data.</text>
</comment>
<keyword evidence="3" id="KW-0479">Metal-binding</keyword>
<dbReference type="GO" id="GO:0006281">
    <property type="term" value="P:DNA repair"/>
    <property type="evidence" value="ECO:0007669"/>
    <property type="project" value="UniProtKB-KW"/>
</dbReference>
<evidence type="ECO:0000256" key="4">
    <source>
        <dbReference type="ARBA" id="ARBA00022763"/>
    </source>
</evidence>
<evidence type="ECO:0000256" key="1">
    <source>
        <dbReference type="ARBA" id="ARBA00022598"/>
    </source>
</evidence>
<reference evidence="9 10" key="1">
    <citation type="journal article" date="2011" name="J. Bacteriol.">
        <title>Genome sequence of Chthoniobacter flavus Ellin428, an aerobic heterotrophic soil bacterium.</title>
        <authorList>
            <person name="Kant R."/>
            <person name="van Passel M.W."/>
            <person name="Palva A."/>
            <person name="Lucas S."/>
            <person name="Lapidus A."/>
            <person name="Glavina Del Rio T."/>
            <person name="Dalin E."/>
            <person name="Tice H."/>
            <person name="Bruce D."/>
            <person name="Goodwin L."/>
            <person name="Pitluck S."/>
            <person name="Larimer F.W."/>
            <person name="Land M.L."/>
            <person name="Hauser L."/>
            <person name="Sangwan P."/>
            <person name="de Vos W.M."/>
            <person name="Janssen P.H."/>
            <person name="Smidt H."/>
        </authorList>
    </citation>
    <scope>NUCLEOTIDE SEQUENCE [LARGE SCALE GENOMIC DNA]</scope>
    <source>
        <strain evidence="9 10">Ellin428</strain>
    </source>
</reference>
<dbReference type="EC" id="6.5.1.2" evidence="9"/>
<keyword evidence="2" id="KW-0235">DNA replication</keyword>
<dbReference type="SUPFAM" id="SSF56091">
    <property type="entry name" value="DNA ligase/mRNA capping enzyme, catalytic domain"/>
    <property type="match status" value="1"/>
</dbReference>
<evidence type="ECO:0000256" key="7">
    <source>
        <dbReference type="ARBA" id="ARBA00023027"/>
    </source>
</evidence>
<keyword evidence="5" id="KW-0862">Zinc</keyword>
<keyword evidence="8" id="KW-0234">DNA repair</keyword>
<dbReference type="Gene3D" id="3.30.470.30">
    <property type="entry name" value="DNA ligase/mRNA capping enzyme"/>
    <property type="match status" value="1"/>
</dbReference>
<dbReference type="STRING" id="497964.CfE428DRAFT_6150"/>
<dbReference type="GO" id="GO:0003911">
    <property type="term" value="F:DNA ligase (NAD+) activity"/>
    <property type="evidence" value="ECO:0007669"/>
    <property type="project" value="UniProtKB-EC"/>
</dbReference>
<dbReference type="GO" id="GO:0006260">
    <property type="term" value="P:DNA replication"/>
    <property type="evidence" value="ECO:0007669"/>
    <property type="project" value="UniProtKB-KW"/>
</dbReference>
<evidence type="ECO:0000256" key="3">
    <source>
        <dbReference type="ARBA" id="ARBA00022723"/>
    </source>
</evidence>
<protein>
    <submittedName>
        <fullName evidence="9">DNA ligase (NAD(+))</fullName>
        <ecNumber evidence="9">6.5.1.2</ecNumber>
    </submittedName>
</protein>
<keyword evidence="7" id="KW-0520">NAD</keyword>
<gene>
    <name evidence="9" type="ORF">CfE428DRAFT_6150</name>
</gene>
<evidence type="ECO:0000256" key="8">
    <source>
        <dbReference type="ARBA" id="ARBA00023204"/>
    </source>
</evidence>
<dbReference type="eggNOG" id="COG0272">
    <property type="taxonomic scope" value="Bacteria"/>
</dbReference>
<keyword evidence="6" id="KW-0460">Magnesium</keyword>
<dbReference type="GO" id="GO:0046872">
    <property type="term" value="F:metal ion binding"/>
    <property type="evidence" value="ECO:0007669"/>
    <property type="project" value="UniProtKB-KW"/>
</dbReference>
<dbReference type="InParanoid" id="B4DB59"/>
<evidence type="ECO:0000256" key="6">
    <source>
        <dbReference type="ARBA" id="ARBA00022842"/>
    </source>
</evidence>
<name>B4DB59_9BACT</name>
<dbReference type="AlphaFoldDB" id="B4DB59"/>
<evidence type="ECO:0000256" key="2">
    <source>
        <dbReference type="ARBA" id="ARBA00022705"/>
    </source>
</evidence>
<dbReference type="Proteomes" id="UP000005824">
    <property type="component" value="Unassembled WGS sequence"/>
</dbReference>
<dbReference type="EMBL" id="ABVL01000035">
    <property type="protein sequence ID" value="EDY16337.1"/>
    <property type="molecule type" value="Genomic_DNA"/>
</dbReference>
<dbReference type="FunFam" id="1.10.287.610:FF:000002">
    <property type="entry name" value="DNA ligase"/>
    <property type="match status" value="1"/>
</dbReference>
<proteinExistence type="predicted"/>
<sequence length="122" mass="14175">MPNVQTRIEELRQQLEEHNRRYYDEATPTISDADYDALFRELRDLEDAHPEFITPDSPTRRVGEKATAGFRQVRHAVPMLSLDNLFAKEGLRRCRSGSSAWKRCCRASSSSGSWSRRSMAWR</sequence>
<dbReference type="Gene3D" id="1.10.287.610">
    <property type="entry name" value="Helix hairpin bin"/>
    <property type="match status" value="1"/>
</dbReference>
<evidence type="ECO:0000313" key="10">
    <source>
        <dbReference type="Proteomes" id="UP000005824"/>
    </source>
</evidence>
<keyword evidence="1 9" id="KW-0436">Ligase</keyword>
<evidence type="ECO:0000256" key="5">
    <source>
        <dbReference type="ARBA" id="ARBA00022833"/>
    </source>
</evidence>
<organism evidence="9 10">
    <name type="scientific">Chthoniobacter flavus Ellin428</name>
    <dbReference type="NCBI Taxonomy" id="497964"/>
    <lineage>
        <taxon>Bacteria</taxon>
        <taxon>Pseudomonadati</taxon>
        <taxon>Verrucomicrobiota</taxon>
        <taxon>Spartobacteria</taxon>
        <taxon>Chthoniobacterales</taxon>
        <taxon>Chthoniobacteraceae</taxon>
        <taxon>Chthoniobacter</taxon>
    </lineage>
</organism>
<dbReference type="RefSeq" id="WP_006983469.1">
    <property type="nucleotide sequence ID" value="NZ_ABVL01000035.1"/>
</dbReference>